<sequence>TKKRLMKKIKRFERLTLLEPVNLEKRITRSESDHESNESPLHGSSQSVHEVLDFTLDSEEEENNQASDKALELLQLVKATMPTNSSLKFKADYHEKLLLDFFKEGLILEMDNINCSLGLTTLDHNKLINVAQDWIMGQPRELFLEWEVQTNRAAYIRDMERGGTWMKVNIEEKKEVVLEVEVEVFDSLMNDLLHDLLSS</sequence>
<dbReference type="PANTHER" id="PTHR33623:SF4">
    <property type="entry name" value="DUF4378 DOMAIN-CONTAINING PROTEIN"/>
    <property type="match status" value="1"/>
</dbReference>
<protein>
    <recommendedName>
        <fullName evidence="4">DUF4378 domain-containing protein</fullName>
    </recommendedName>
</protein>
<dbReference type="PANTHER" id="PTHR33623">
    <property type="entry name" value="OS04G0572500 PROTEIN"/>
    <property type="match status" value="1"/>
</dbReference>
<evidence type="ECO:0000256" key="1">
    <source>
        <dbReference type="SAM" id="MobiDB-lite"/>
    </source>
</evidence>
<evidence type="ECO:0000313" key="2">
    <source>
        <dbReference type="EMBL" id="KAL3498767.1"/>
    </source>
</evidence>
<feature type="compositionally biased region" description="Basic and acidic residues" evidence="1">
    <location>
        <begin position="26"/>
        <end position="37"/>
    </location>
</feature>
<feature type="compositionally biased region" description="Polar residues" evidence="1">
    <location>
        <begin position="38"/>
        <end position="47"/>
    </location>
</feature>
<gene>
    <name evidence="2" type="ORF">ACH5RR_041499</name>
</gene>
<dbReference type="Proteomes" id="UP001630127">
    <property type="component" value="Unassembled WGS sequence"/>
</dbReference>
<organism evidence="2 3">
    <name type="scientific">Cinchona calisaya</name>
    <dbReference type="NCBI Taxonomy" id="153742"/>
    <lineage>
        <taxon>Eukaryota</taxon>
        <taxon>Viridiplantae</taxon>
        <taxon>Streptophyta</taxon>
        <taxon>Embryophyta</taxon>
        <taxon>Tracheophyta</taxon>
        <taxon>Spermatophyta</taxon>
        <taxon>Magnoliopsida</taxon>
        <taxon>eudicotyledons</taxon>
        <taxon>Gunneridae</taxon>
        <taxon>Pentapetalae</taxon>
        <taxon>asterids</taxon>
        <taxon>lamiids</taxon>
        <taxon>Gentianales</taxon>
        <taxon>Rubiaceae</taxon>
        <taxon>Cinchonoideae</taxon>
        <taxon>Cinchoneae</taxon>
        <taxon>Cinchona</taxon>
    </lineage>
</organism>
<keyword evidence="3" id="KW-1185">Reference proteome</keyword>
<reference evidence="2 3" key="1">
    <citation type="submission" date="2024-11" db="EMBL/GenBank/DDBJ databases">
        <title>A near-complete genome assembly of Cinchona calisaya.</title>
        <authorList>
            <person name="Lian D.C."/>
            <person name="Zhao X.W."/>
            <person name="Wei L."/>
        </authorList>
    </citation>
    <scope>NUCLEOTIDE SEQUENCE [LARGE SCALE GENOMIC DNA]</scope>
    <source>
        <tissue evidence="2">Nenye</tissue>
    </source>
</reference>
<evidence type="ECO:0000313" key="3">
    <source>
        <dbReference type="Proteomes" id="UP001630127"/>
    </source>
</evidence>
<name>A0ABD2XYZ0_9GENT</name>
<dbReference type="AlphaFoldDB" id="A0ABD2XYZ0"/>
<proteinExistence type="predicted"/>
<comment type="caution">
    <text evidence="2">The sequence shown here is derived from an EMBL/GenBank/DDBJ whole genome shotgun (WGS) entry which is preliminary data.</text>
</comment>
<evidence type="ECO:0008006" key="4">
    <source>
        <dbReference type="Google" id="ProtNLM"/>
    </source>
</evidence>
<feature type="non-terminal residue" evidence="2">
    <location>
        <position position="1"/>
    </location>
</feature>
<accession>A0ABD2XYZ0</accession>
<feature type="region of interest" description="Disordered" evidence="1">
    <location>
        <begin position="26"/>
        <end position="47"/>
    </location>
</feature>
<dbReference type="EMBL" id="JBJUIK010000017">
    <property type="protein sequence ID" value="KAL3498767.1"/>
    <property type="molecule type" value="Genomic_DNA"/>
</dbReference>